<evidence type="ECO:0000313" key="1">
    <source>
        <dbReference type="EMBL" id="ANB62050.1"/>
    </source>
</evidence>
<dbReference type="AlphaFoldDB" id="A0A167TRQ3"/>
<dbReference type="PATRIC" id="fig|294699.3.peg.1115"/>
<reference evidence="1 2" key="1">
    <citation type="journal article" date="2006" name="Syst. Appl. Microbiol.">
        <title>Anoxybacillus amylolyticus sp. nov., a thermophilic amylase producing bacterium isolated from Mount Rittmann (Antarctica).</title>
        <authorList>
            <person name="Poli A."/>
            <person name="Esposito E."/>
            <person name="Lama L."/>
            <person name="Orlando P."/>
            <person name="Nicolaus G."/>
            <person name="de Appolonia F."/>
            <person name="Gambacorta A."/>
            <person name="Nicolaus B."/>
        </authorList>
    </citation>
    <scope>NUCLEOTIDE SEQUENCE [LARGE SCALE GENOMIC DNA]</scope>
    <source>
        <strain evidence="1 2">DSM 15939</strain>
    </source>
</reference>
<sequence length="107" mass="11322">MTGHAVSTIAGMIETGGSEALEVGGASLTATGEGVFVGVPAMAMTGEGMAYGQAETALSFHRLVKNAEELYQRMSRGEGASLRVIVYLLMGRNQCLWIPTEKHMDSQ</sequence>
<proteinExistence type="predicted"/>
<dbReference type="KEGG" id="aamy:GFC30_1115"/>
<evidence type="ECO:0000313" key="2">
    <source>
        <dbReference type="Proteomes" id="UP000076865"/>
    </source>
</evidence>
<organism evidence="1 2">
    <name type="scientific">Anoxybacteroides amylolyticum</name>
    <dbReference type="NCBI Taxonomy" id="294699"/>
    <lineage>
        <taxon>Bacteria</taxon>
        <taxon>Bacillati</taxon>
        <taxon>Bacillota</taxon>
        <taxon>Bacilli</taxon>
        <taxon>Bacillales</taxon>
        <taxon>Anoxybacillaceae</taxon>
        <taxon>Anoxybacteroides</taxon>
    </lineage>
</organism>
<dbReference type="Proteomes" id="UP000076865">
    <property type="component" value="Chromosome"/>
</dbReference>
<protein>
    <submittedName>
        <fullName evidence="1">Uncharacterized protein</fullName>
    </submittedName>
</protein>
<dbReference type="EMBL" id="CP015438">
    <property type="protein sequence ID" value="ANB62050.1"/>
    <property type="molecule type" value="Genomic_DNA"/>
</dbReference>
<keyword evidence="2" id="KW-1185">Reference proteome</keyword>
<name>A0A167TRQ3_9BACL</name>
<gene>
    <name evidence="1" type="ORF">GFC30_1115</name>
</gene>
<accession>A0A167TRQ3</accession>